<dbReference type="PANTHER" id="PTHR34846">
    <property type="entry name" value="4-CARBOXYMUCONOLACTONE DECARBOXYLASE FAMILY PROTEIN (AFU_ORTHOLOGUE AFUA_6G11590)"/>
    <property type="match status" value="1"/>
</dbReference>
<sequence>MKKILLITLTFMVFNINTQAQTKPLITERSFGNIGFELSRINTNETDWTKIPTEWAKTYGSDSYASLHIDRKVAEIARLRVAQLDNCNYCVIFHTKAALETGLEAPKVYAVSAWRDSKLFTEKEKAALQYAEALSQLDQDKIQSSFEQLSKVGFSNVEKEELSMSIILMSVWSRVFMAQGKTSVEK</sequence>
<dbReference type="AlphaFoldDB" id="A0A514CFD6"/>
<dbReference type="GO" id="GO:0051920">
    <property type="term" value="F:peroxiredoxin activity"/>
    <property type="evidence" value="ECO:0007669"/>
    <property type="project" value="InterPro"/>
</dbReference>
<dbReference type="KEGG" id="echi:FKX85_05680"/>
<feature type="domain" description="Carboxymuconolactone decarboxylase-like" evidence="2">
    <location>
        <begin position="66"/>
        <end position="133"/>
    </location>
</feature>
<dbReference type="Gene3D" id="1.20.1290.10">
    <property type="entry name" value="AhpD-like"/>
    <property type="match status" value="1"/>
</dbReference>
<dbReference type="Pfam" id="PF02627">
    <property type="entry name" value="CMD"/>
    <property type="match status" value="1"/>
</dbReference>
<organism evidence="3 4">
    <name type="scientific">Echinicola soli</name>
    <dbReference type="NCBI Taxonomy" id="2591634"/>
    <lineage>
        <taxon>Bacteria</taxon>
        <taxon>Pseudomonadati</taxon>
        <taxon>Bacteroidota</taxon>
        <taxon>Cytophagia</taxon>
        <taxon>Cytophagales</taxon>
        <taxon>Cyclobacteriaceae</taxon>
        <taxon>Echinicola</taxon>
    </lineage>
</organism>
<feature type="chain" id="PRO_5022058241" evidence="1">
    <location>
        <begin position="21"/>
        <end position="186"/>
    </location>
</feature>
<dbReference type="SUPFAM" id="SSF69118">
    <property type="entry name" value="AhpD-like"/>
    <property type="match status" value="1"/>
</dbReference>
<gene>
    <name evidence="3" type="ORF">FKX85_05680</name>
</gene>
<reference evidence="3 4" key="1">
    <citation type="submission" date="2019-06" db="EMBL/GenBank/DDBJ databases">
        <title>Echinicola alkalisoli sp. nov. isolated from saline soil.</title>
        <authorList>
            <person name="Sun J.-Q."/>
            <person name="Xu L."/>
        </authorList>
    </citation>
    <scope>NUCLEOTIDE SEQUENCE [LARGE SCALE GENOMIC DNA]</scope>
    <source>
        <strain evidence="3 4">LN3S3</strain>
    </source>
</reference>
<dbReference type="NCBIfam" id="TIGR00778">
    <property type="entry name" value="ahpD_dom"/>
    <property type="match status" value="1"/>
</dbReference>
<protein>
    <submittedName>
        <fullName evidence="3">Carboxymuconolactone decarboxylase family protein</fullName>
    </submittedName>
</protein>
<accession>A0A514CFD6</accession>
<dbReference type="EMBL" id="CP041253">
    <property type="protein sequence ID" value="QDH78547.1"/>
    <property type="molecule type" value="Genomic_DNA"/>
</dbReference>
<dbReference type="InterPro" id="IPR004675">
    <property type="entry name" value="AhpD_core"/>
</dbReference>
<dbReference type="RefSeq" id="WP_141613803.1">
    <property type="nucleotide sequence ID" value="NZ_CP041253.1"/>
</dbReference>
<keyword evidence="4" id="KW-1185">Reference proteome</keyword>
<evidence type="ECO:0000313" key="4">
    <source>
        <dbReference type="Proteomes" id="UP000316614"/>
    </source>
</evidence>
<evidence type="ECO:0000313" key="3">
    <source>
        <dbReference type="EMBL" id="QDH78547.1"/>
    </source>
</evidence>
<dbReference type="Proteomes" id="UP000316614">
    <property type="component" value="Chromosome"/>
</dbReference>
<evidence type="ECO:0000256" key="1">
    <source>
        <dbReference type="SAM" id="SignalP"/>
    </source>
</evidence>
<feature type="signal peptide" evidence="1">
    <location>
        <begin position="1"/>
        <end position="20"/>
    </location>
</feature>
<dbReference type="InterPro" id="IPR003779">
    <property type="entry name" value="CMD-like"/>
</dbReference>
<evidence type="ECO:0000259" key="2">
    <source>
        <dbReference type="Pfam" id="PF02627"/>
    </source>
</evidence>
<dbReference type="PANTHER" id="PTHR34846:SF10">
    <property type="entry name" value="CYTOPLASMIC PROTEIN"/>
    <property type="match status" value="1"/>
</dbReference>
<dbReference type="InterPro" id="IPR029032">
    <property type="entry name" value="AhpD-like"/>
</dbReference>
<keyword evidence="1" id="KW-0732">Signal</keyword>
<name>A0A514CFD6_9BACT</name>
<dbReference type="OrthoDB" id="9808310at2"/>
<proteinExistence type="predicted"/>